<dbReference type="Proteomes" id="UP000619788">
    <property type="component" value="Unassembled WGS sequence"/>
</dbReference>
<accession>A0A8J3SJ32</accession>
<reference evidence="2 3" key="1">
    <citation type="submission" date="2021-01" db="EMBL/GenBank/DDBJ databases">
        <title>Whole genome shotgun sequence of Planobispora siamensis NBRC 107568.</title>
        <authorList>
            <person name="Komaki H."/>
            <person name="Tamura T."/>
        </authorList>
    </citation>
    <scope>NUCLEOTIDE SEQUENCE [LARGE SCALE GENOMIC DNA]</scope>
    <source>
        <strain evidence="2 3">NBRC 107568</strain>
    </source>
</reference>
<keyword evidence="3" id="KW-1185">Reference proteome</keyword>
<comment type="caution">
    <text evidence="2">The sequence shown here is derived from an EMBL/GenBank/DDBJ whole genome shotgun (WGS) entry which is preliminary data.</text>
</comment>
<name>A0A8J3SJ32_9ACTN</name>
<feature type="region of interest" description="Disordered" evidence="1">
    <location>
        <begin position="1"/>
        <end position="69"/>
    </location>
</feature>
<proteinExistence type="predicted"/>
<gene>
    <name evidence="2" type="ORF">Psi01_11980</name>
</gene>
<evidence type="ECO:0000256" key="1">
    <source>
        <dbReference type="SAM" id="MobiDB-lite"/>
    </source>
</evidence>
<evidence type="ECO:0000313" key="3">
    <source>
        <dbReference type="Proteomes" id="UP000619788"/>
    </source>
</evidence>
<evidence type="ECO:0000313" key="2">
    <source>
        <dbReference type="EMBL" id="GIH90568.1"/>
    </source>
</evidence>
<dbReference type="RefSeq" id="WP_204062919.1">
    <property type="nucleotide sequence ID" value="NZ_BOOJ01000012.1"/>
</dbReference>
<protein>
    <submittedName>
        <fullName evidence="2">Uncharacterized protein</fullName>
    </submittedName>
</protein>
<organism evidence="2 3">
    <name type="scientific">Planobispora siamensis</name>
    <dbReference type="NCBI Taxonomy" id="936338"/>
    <lineage>
        <taxon>Bacteria</taxon>
        <taxon>Bacillati</taxon>
        <taxon>Actinomycetota</taxon>
        <taxon>Actinomycetes</taxon>
        <taxon>Streptosporangiales</taxon>
        <taxon>Streptosporangiaceae</taxon>
        <taxon>Planobispora</taxon>
    </lineage>
</organism>
<dbReference type="AlphaFoldDB" id="A0A8J3SJ32"/>
<dbReference type="EMBL" id="BOOJ01000012">
    <property type="protein sequence ID" value="GIH90568.1"/>
    <property type="molecule type" value="Genomic_DNA"/>
</dbReference>
<sequence>MTETDPEVGREPTEPPADVPDDRVDAEGPDSPTGTDPDGPPAQIPDDRKSAAGAEMPDPDGEQAPYRSA</sequence>